<dbReference type="RefSeq" id="WP_112744813.1">
    <property type="nucleotide sequence ID" value="NZ_QMFY01000001.1"/>
</dbReference>
<dbReference type="EMBL" id="QMFY01000001">
    <property type="protein sequence ID" value="RAW02596.1"/>
    <property type="molecule type" value="Genomic_DNA"/>
</dbReference>
<dbReference type="AlphaFoldDB" id="A0A364Y683"/>
<dbReference type="Pfam" id="PF08843">
    <property type="entry name" value="AbiEii"/>
    <property type="match status" value="1"/>
</dbReference>
<gene>
    <name evidence="1" type="ORF">DQQ10_00320</name>
</gene>
<proteinExistence type="predicted"/>
<reference evidence="1 2" key="1">
    <citation type="submission" date="2018-06" db="EMBL/GenBank/DDBJ databases">
        <title>Chryseolinea flavus sp. nov., a member of the phylum Bacteroidetes isolated from soil.</title>
        <authorList>
            <person name="Li Y."/>
            <person name="Wang J."/>
        </authorList>
    </citation>
    <scope>NUCLEOTIDE SEQUENCE [LARGE SCALE GENOMIC DNA]</scope>
    <source>
        <strain evidence="1 2">SDU1-6</strain>
    </source>
</reference>
<protein>
    <submittedName>
        <fullName evidence="1">Nucleotidyl transferase AbiEii/AbiGii toxin family protein</fullName>
    </submittedName>
</protein>
<dbReference type="Proteomes" id="UP000251889">
    <property type="component" value="Unassembled WGS sequence"/>
</dbReference>
<dbReference type="Gene3D" id="3.10.450.620">
    <property type="entry name" value="JHP933, nucleotidyltransferase-like core domain"/>
    <property type="match status" value="1"/>
</dbReference>
<accession>A0A364Y683</accession>
<evidence type="ECO:0000313" key="1">
    <source>
        <dbReference type="EMBL" id="RAW02596.1"/>
    </source>
</evidence>
<comment type="caution">
    <text evidence="1">The sequence shown here is derived from an EMBL/GenBank/DDBJ whole genome shotgun (WGS) entry which is preliminary data.</text>
</comment>
<evidence type="ECO:0000313" key="2">
    <source>
        <dbReference type="Proteomes" id="UP000251889"/>
    </source>
</evidence>
<keyword evidence="1" id="KW-0808">Transferase</keyword>
<sequence>MIDEKYRSQVDLLLSILPVVAQEKIFALKGGTAINLFVHDMPRLSVDIDLTYVTVDDDRATALAKISDALDRIETGIKKAVPGISITRVPEGQGEDVKLNCQTNSAHIKIEVNTTTRGLLLPVRELPVTDAVQTEFKKFAAMNVASHAELYGGKICAALDRQHPRDIFDMHVFYLSDSISEEIKQGFLMFLLSHARPMHELISPHLLDQRETFEKQFAGMTAIPFSYEMFEQTRLKLVDDIQKTLTPQDREFLISFMTGEPDWSLFPLPVQHLPAIKWKLQNINALKEKNPDKHKKMSDALASAIG</sequence>
<organism evidence="1 2">
    <name type="scientific">Pseudochryseolinea flava</name>
    <dbReference type="NCBI Taxonomy" id="2059302"/>
    <lineage>
        <taxon>Bacteria</taxon>
        <taxon>Pseudomonadati</taxon>
        <taxon>Bacteroidota</taxon>
        <taxon>Cytophagia</taxon>
        <taxon>Cytophagales</taxon>
        <taxon>Fulvivirgaceae</taxon>
        <taxon>Pseudochryseolinea</taxon>
    </lineage>
</organism>
<dbReference type="InterPro" id="IPR014942">
    <property type="entry name" value="AbiEii"/>
</dbReference>
<dbReference type="OrthoDB" id="1550603at2"/>
<name>A0A364Y683_9BACT</name>
<keyword evidence="2" id="KW-1185">Reference proteome</keyword>
<dbReference type="GO" id="GO:0016740">
    <property type="term" value="F:transferase activity"/>
    <property type="evidence" value="ECO:0007669"/>
    <property type="project" value="UniProtKB-KW"/>
</dbReference>